<feature type="domain" description="CTCK" evidence="8">
    <location>
        <begin position="109"/>
        <end position="198"/>
    </location>
</feature>
<evidence type="ECO:0000313" key="9">
    <source>
        <dbReference type="Ensembl" id="ENSSFOP00015003150.2"/>
    </source>
</evidence>
<dbReference type="GO" id="GO:0003002">
    <property type="term" value="P:regionalization"/>
    <property type="evidence" value="ECO:0007669"/>
    <property type="project" value="UniProtKB-ARBA"/>
</dbReference>
<protein>
    <recommendedName>
        <fullName evidence="8">CTCK domain-containing protein</fullName>
    </recommendedName>
</protein>
<dbReference type="GeneTree" id="ENSGT00530000063926"/>
<dbReference type="InterPro" id="IPR016860">
    <property type="entry name" value="Cerberus"/>
</dbReference>
<reference evidence="9 10" key="1">
    <citation type="submission" date="2019-04" db="EMBL/GenBank/DDBJ databases">
        <authorList>
            <consortium name="Wellcome Sanger Institute Data Sharing"/>
        </authorList>
    </citation>
    <scope>NUCLEOTIDE SEQUENCE [LARGE SCALE GENOMIC DNA]</scope>
</reference>
<keyword evidence="5 7" id="KW-1015">Disulfide bond</keyword>
<dbReference type="Pfam" id="PF03045">
    <property type="entry name" value="DAN"/>
    <property type="match status" value="1"/>
</dbReference>
<evidence type="ECO:0000259" key="8">
    <source>
        <dbReference type="PROSITE" id="PS01225"/>
    </source>
</evidence>
<sequence>MNETKLTNLTEHRQTQKPLDKFDIILRNWSQSYEPGSQPWTAWSLRSLPGAPAFRGSRPTPVPLSAWDATQAPSFKNARKFWNDFTFRRRSDFQSIVALRNKEVQQKTCHTIPFQQQVGHEGCETVAVKNNLCFGQCGPGHAPRSGAGGPHALCSCCAPMKVARRTVELKCSGDTRASKVVTMVEECQCELRRGRHCVHHRGPVLIDPSLPEKHS</sequence>
<dbReference type="GO" id="GO:0005576">
    <property type="term" value="C:extracellular region"/>
    <property type="evidence" value="ECO:0007669"/>
    <property type="project" value="UniProtKB-SubCell"/>
</dbReference>
<comment type="similarity">
    <text evidence="2 6">Belongs to the DAN family.</text>
</comment>
<organism evidence="9 10">
    <name type="scientific">Scleropages formosus</name>
    <name type="common">Asian bonytongue</name>
    <name type="synonym">Osteoglossum formosum</name>
    <dbReference type="NCBI Taxonomy" id="113540"/>
    <lineage>
        <taxon>Eukaryota</taxon>
        <taxon>Metazoa</taxon>
        <taxon>Chordata</taxon>
        <taxon>Craniata</taxon>
        <taxon>Vertebrata</taxon>
        <taxon>Euteleostomi</taxon>
        <taxon>Actinopterygii</taxon>
        <taxon>Neopterygii</taxon>
        <taxon>Teleostei</taxon>
        <taxon>Osteoglossocephala</taxon>
        <taxon>Osteoglossomorpha</taxon>
        <taxon>Osteoglossiformes</taxon>
        <taxon>Osteoglossidae</taxon>
        <taxon>Scleropages</taxon>
    </lineage>
</organism>
<dbReference type="GO" id="GO:0048513">
    <property type="term" value="P:animal organ development"/>
    <property type="evidence" value="ECO:0007669"/>
    <property type="project" value="UniProtKB-ARBA"/>
</dbReference>
<evidence type="ECO:0000256" key="6">
    <source>
        <dbReference type="PIRNR" id="PIRNR027807"/>
    </source>
</evidence>
<dbReference type="PANTHER" id="PTHR15273">
    <property type="entry name" value="DAN DOMAIN FAMILY MEMBER 5"/>
    <property type="match status" value="1"/>
</dbReference>
<dbReference type="GO" id="GO:0032926">
    <property type="term" value="P:negative regulation of activin receptor signaling pathway"/>
    <property type="evidence" value="ECO:0007669"/>
    <property type="project" value="UniProtKB-ARBA"/>
</dbReference>
<dbReference type="Proteomes" id="UP000694397">
    <property type="component" value="Chromosome 16"/>
</dbReference>
<keyword evidence="10" id="KW-1185">Reference proteome</keyword>
<reference evidence="9" key="2">
    <citation type="submission" date="2025-08" db="UniProtKB">
        <authorList>
            <consortium name="Ensembl"/>
        </authorList>
    </citation>
    <scope>IDENTIFICATION</scope>
</reference>
<dbReference type="OrthoDB" id="9950584at2759"/>
<dbReference type="Ensembl" id="ENSSFOT00015003201.2">
    <property type="protein sequence ID" value="ENSSFOP00015003150.2"/>
    <property type="gene ID" value="ENSSFOG00015002051.2"/>
</dbReference>
<feature type="disulfide bond" evidence="7">
    <location>
        <begin position="137"/>
        <end position="189"/>
    </location>
</feature>
<evidence type="ECO:0000313" key="10">
    <source>
        <dbReference type="Proteomes" id="UP000694397"/>
    </source>
</evidence>
<evidence type="ECO:0000256" key="7">
    <source>
        <dbReference type="PROSITE-ProRule" id="PRU00039"/>
    </source>
</evidence>
<accession>A0A8C9QUQ2</accession>
<evidence type="ECO:0000256" key="4">
    <source>
        <dbReference type="ARBA" id="ARBA00022729"/>
    </source>
</evidence>
<evidence type="ECO:0000256" key="5">
    <source>
        <dbReference type="ARBA" id="ARBA00023157"/>
    </source>
</evidence>
<dbReference type="AlphaFoldDB" id="A0A8C9QUQ2"/>
<keyword evidence="3 6" id="KW-0964">Secreted</keyword>
<dbReference type="SMART" id="SM00041">
    <property type="entry name" value="CT"/>
    <property type="match status" value="1"/>
</dbReference>
<evidence type="ECO:0000256" key="1">
    <source>
        <dbReference type="ARBA" id="ARBA00004613"/>
    </source>
</evidence>
<reference evidence="9" key="3">
    <citation type="submission" date="2025-09" db="UniProtKB">
        <authorList>
            <consortium name="Ensembl"/>
        </authorList>
    </citation>
    <scope>IDENTIFICATION</scope>
</reference>
<dbReference type="InterPro" id="IPR006207">
    <property type="entry name" value="Cys_knot_C"/>
</dbReference>
<feature type="disulfide bond" evidence="7">
    <location>
        <begin position="133"/>
        <end position="187"/>
    </location>
</feature>
<evidence type="ECO:0000256" key="3">
    <source>
        <dbReference type="ARBA" id="ARBA00022525"/>
    </source>
</evidence>
<name>A0A8C9QUQ2_SCLFO</name>
<evidence type="ECO:0000256" key="2">
    <source>
        <dbReference type="ARBA" id="ARBA00007872"/>
    </source>
</evidence>
<comment type="subcellular location">
    <subcellularLocation>
        <location evidence="1 6">Secreted</location>
    </subcellularLocation>
</comment>
<keyword evidence="4" id="KW-0732">Signal</keyword>
<dbReference type="PROSITE" id="PS01225">
    <property type="entry name" value="CTCK_2"/>
    <property type="match status" value="1"/>
</dbReference>
<dbReference type="InterPro" id="IPR029034">
    <property type="entry name" value="Cystine-knot_cytokine"/>
</dbReference>
<dbReference type="Gene3D" id="2.10.90.10">
    <property type="entry name" value="Cystine-knot cytokines"/>
    <property type="match status" value="1"/>
</dbReference>
<dbReference type="InterPro" id="IPR004133">
    <property type="entry name" value="DAN_dom"/>
</dbReference>
<proteinExistence type="inferred from homology"/>
<dbReference type="PANTHER" id="PTHR15273:SF8">
    <property type="entry name" value="CERBERUS"/>
    <property type="match status" value="1"/>
</dbReference>
<comment type="caution">
    <text evidence="7">Lacks conserved residue(s) required for the propagation of feature annotation.</text>
</comment>